<feature type="domain" description="Ubiquitin-like protease family profile" evidence="6">
    <location>
        <begin position="238"/>
        <end position="405"/>
    </location>
</feature>
<sequence length="442" mass="52433">MEISRKDAEKWRLERRIEQAIRSSEEVMKNLDLVSTKPLWTKSTMSRREYRKQLHSALPSEYKSEQSRVKRLKGIDQTPDDPFGVQSVKRNNAELLKKLAAQMNQLSNRKKGPWKRSKSSEKPESRTYHQFLDSELENYHDKWNESSSRIQNIEDELEKYRVIRESRDIQRQHAAWVANRQWELLANDLVREELDDIIEELLDEEDEGPELPPEDESVVDHALHGGAMGEVLLQKFNVDVTRNLLQSLQPTTWLNDEIVNFWFQMLAERDASLKRPLKSHFFNSFFFSKVSEGGYNYINVRRWTRKIDLFSMDKIFVPVNVRNVHWCLAVIFMKEKRIQYFDSMNGAGTQCLEVLFKYLHDEMQNKKNTQFDETDWELVSSTEDTPQQNNAHDCGVFTCMFADYLSRDLALTFSQRDMKFFRKRMILRMVEGEIPVEEDFDM</sequence>
<evidence type="ECO:0000256" key="4">
    <source>
        <dbReference type="ARBA" id="ARBA00022807"/>
    </source>
</evidence>
<dbReference type="GO" id="GO:0016929">
    <property type="term" value="F:deSUMOylase activity"/>
    <property type="evidence" value="ECO:0007669"/>
    <property type="project" value="TreeGrafter"/>
</dbReference>
<dbReference type="FunFam" id="3.40.395.10:FF:000001">
    <property type="entry name" value="Sentrin-specific protease 1"/>
    <property type="match status" value="1"/>
</dbReference>
<comment type="caution">
    <text evidence="7">The sequence shown here is derived from an EMBL/GenBank/DDBJ whole genome shotgun (WGS) entry which is preliminary data.</text>
</comment>
<proteinExistence type="inferred from homology"/>
<keyword evidence="8" id="KW-1185">Reference proteome</keyword>
<comment type="similarity">
    <text evidence="1">Belongs to the peptidase C48 family.</text>
</comment>
<dbReference type="InterPro" id="IPR003653">
    <property type="entry name" value="Peptidase_C48_C"/>
</dbReference>
<feature type="compositionally biased region" description="Basic residues" evidence="5">
    <location>
        <begin position="108"/>
        <end position="117"/>
    </location>
</feature>
<dbReference type="Gene3D" id="3.40.395.10">
    <property type="entry name" value="Adenoviral Proteinase, Chain A"/>
    <property type="match status" value="1"/>
</dbReference>
<dbReference type="Proteomes" id="UP000481153">
    <property type="component" value="Unassembled WGS sequence"/>
</dbReference>
<name>A0A6G0XW48_9STRA</name>
<evidence type="ECO:0000313" key="7">
    <source>
        <dbReference type="EMBL" id="KAF0744941.1"/>
    </source>
</evidence>
<dbReference type="GO" id="GO:0005634">
    <property type="term" value="C:nucleus"/>
    <property type="evidence" value="ECO:0007669"/>
    <property type="project" value="TreeGrafter"/>
</dbReference>
<keyword evidence="3" id="KW-0378">Hydrolase</keyword>
<protein>
    <recommendedName>
        <fullName evidence="6">Ubiquitin-like protease family profile domain-containing protein</fullName>
    </recommendedName>
</protein>
<dbReference type="GO" id="GO:0006508">
    <property type="term" value="P:proteolysis"/>
    <property type="evidence" value="ECO:0007669"/>
    <property type="project" value="UniProtKB-KW"/>
</dbReference>
<feature type="compositionally biased region" description="Basic and acidic residues" evidence="5">
    <location>
        <begin position="118"/>
        <end position="127"/>
    </location>
</feature>
<dbReference type="AlphaFoldDB" id="A0A6G0XW48"/>
<dbReference type="Pfam" id="PF02902">
    <property type="entry name" value="Peptidase_C48"/>
    <property type="match status" value="1"/>
</dbReference>
<evidence type="ECO:0000256" key="5">
    <source>
        <dbReference type="SAM" id="MobiDB-lite"/>
    </source>
</evidence>
<dbReference type="InterPro" id="IPR038765">
    <property type="entry name" value="Papain-like_cys_pep_sf"/>
</dbReference>
<dbReference type="VEuPathDB" id="FungiDB:AeMF1_017618"/>
<evidence type="ECO:0000256" key="3">
    <source>
        <dbReference type="ARBA" id="ARBA00022801"/>
    </source>
</evidence>
<dbReference type="PANTHER" id="PTHR12606">
    <property type="entry name" value="SENTRIN/SUMO-SPECIFIC PROTEASE"/>
    <property type="match status" value="1"/>
</dbReference>
<keyword evidence="4" id="KW-0788">Thiol protease</keyword>
<feature type="region of interest" description="Disordered" evidence="5">
    <location>
        <begin position="106"/>
        <end position="127"/>
    </location>
</feature>
<accession>A0A6G0XW48</accession>
<evidence type="ECO:0000313" key="8">
    <source>
        <dbReference type="Proteomes" id="UP000481153"/>
    </source>
</evidence>
<evidence type="ECO:0000256" key="1">
    <source>
        <dbReference type="ARBA" id="ARBA00005234"/>
    </source>
</evidence>
<evidence type="ECO:0000256" key="2">
    <source>
        <dbReference type="ARBA" id="ARBA00022670"/>
    </source>
</evidence>
<dbReference type="GO" id="GO:0060255">
    <property type="term" value="P:regulation of macromolecule metabolic process"/>
    <property type="evidence" value="ECO:0007669"/>
    <property type="project" value="UniProtKB-ARBA"/>
</dbReference>
<keyword evidence="2" id="KW-0645">Protease</keyword>
<dbReference type="PANTHER" id="PTHR12606:SF1">
    <property type="entry name" value="UBIQUITIN-LIKE-SPECIFIC PROTEASE 1A"/>
    <property type="match status" value="1"/>
</dbReference>
<dbReference type="PROSITE" id="PS50600">
    <property type="entry name" value="ULP_PROTEASE"/>
    <property type="match status" value="1"/>
</dbReference>
<reference evidence="7 8" key="1">
    <citation type="submission" date="2019-07" db="EMBL/GenBank/DDBJ databases">
        <title>Genomics analysis of Aphanomyces spp. identifies a new class of oomycete effector associated with host adaptation.</title>
        <authorList>
            <person name="Gaulin E."/>
        </authorList>
    </citation>
    <scope>NUCLEOTIDE SEQUENCE [LARGE SCALE GENOMIC DNA]</scope>
    <source>
        <strain evidence="7 8">ATCC 201684</strain>
    </source>
</reference>
<gene>
    <name evidence="7" type="ORF">Ae201684_000528</name>
</gene>
<evidence type="ECO:0000259" key="6">
    <source>
        <dbReference type="PROSITE" id="PS50600"/>
    </source>
</evidence>
<dbReference type="SUPFAM" id="SSF54001">
    <property type="entry name" value="Cysteine proteinases"/>
    <property type="match status" value="1"/>
</dbReference>
<dbReference type="GO" id="GO:0016926">
    <property type="term" value="P:protein desumoylation"/>
    <property type="evidence" value="ECO:0007669"/>
    <property type="project" value="TreeGrafter"/>
</dbReference>
<organism evidence="7 8">
    <name type="scientific">Aphanomyces euteiches</name>
    <dbReference type="NCBI Taxonomy" id="100861"/>
    <lineage>
        <taxon>Eukaryota</taxon>
        <taxon>Sar</taxon>
        <taxon>Stramenopiles</taxon>
        <taxon>Oomycota</taxon>
        <taxon>Saprolegniomycetes</taxon>
        <taxon>Saprolegniales</taxon>
        <taxon>Verrucalvaceae</taxon>
        <taxon>Aphanomyces</taxon>
    </lineage>
</organism>
<dbReference type="EMBL" id="VJMJ01000003">
    <property type="protein sequence ID" value="KAF0744941.1"/>
    <property type="molecule type" value="Genomic_DNA"/>
</dbReference>
<dbReference type="GO" id="GO:0080090">
    <property type="term" value="P:regulation of primary metabolic process"/>
    <property type="evidence" value="ECO:0007669"/>
    <property type="project" value="UniProtKB-ARBA"/>
</dbReference>